<dbReference type="Pfam" id="PF03732">
    <property type="entry name" value="Retrotrans_gag"/>
    <property type="match status" value="1"/>
</dbReference>
<dbReference type="InterPro" id="IPR041588">
    <property type="entry name" value="Integrase_H2C2"/>
</dbReference>
<dbReference type="Gene3D" id="3.30.70.270">
    <property type="match status" value="2"/>
</dbReference>
<keyword evidence="6" id="KW-1185">Reference proteome</keyword>
<dbReference type="Pfam" id="PF13456">
    <property type="entry name" value="RVT_3"/>
    <property type="match status" value="1"/>
</dbReference>
<dbReference type="Gene3D" id="1.10.340.70">
    <property type="match status" value="1"/>
</dbReference>
<dbReference type="CDD" id="cd09279">
    <property type="entry name" value="RNase_HI_like"/>
    <property type="match status" value="1"/>
</dbReference>
<evidence type="ECO:0000259" key="4">
    <source>
        <dbReference type="PROSITE" id="PS50994"/>
    </source>
</evidence>
<feature type="region of interest" description="Disordered" evidence="2">
    <location>
        <begin position="53"/>
        <end position="79"/>
    </location>
</feature>
<dbReference type="Pfam" id="PF17921">
    <property type="entry name" value="Integrase_H2C2"/>
    <property type="match status" value="1"/>
</dbReference>
<dbReference type="InterPro" id="IPR012337">
    <property type="entry name" value="RNaseH-like_sf"/>
</dbReference>
<feature type="compositionally biased region" description="Polar residues" evidence="2">
    <location>
        <begin position="1"/>
        <end position="10"/>
    </location>
</feature>
<dbReference type="PROSITE" id="PS50879">
    <property type="entry name" value="RNASE_H_1"/>
    <property type="match status" value="1"/>
</dbReference>
<feature type="compositionally biased region" description="Basic and acidic residues" evidence="2">
    <location>
        <begin position="462"/>
        <end position="495"/>
    </location>
</feature>
<dbReference type="CDD" id="cd09274">
    <property type="entry name" value="RNase_HI_RT_Ty3"/>
    <property type="match status" value="1"/>
</dbReference>
<evidence type="ECO:0000313" key="6">
    <source>
        <dbReference type="Proteomes" id="UP001152523"/>
    </source>
</evidence>
<dbReference type="InterPro" id="IPR002156">
    <property type="entry name" value="RNaseH_domain"/>
</dbReference>
<dbReference type="PROSITE" id="PS50994">
    <property type="entry name" value="INTEGRASE"/>
    <property type="match status" value="1"/>
</dbReference>
<dbReference type="Pfam" id="PF17919">
    <property type="entry name" value="RT_RNaseH_2"/>
    <property type="match status" value="1"/>
</dbReference>
<dbReference type="SUPFAM" id="SSF56672">
    <property type="entry name" value="DNA/RNA polymerases"/>
    <property type="match status" value="1"/>
</dbReference>
<feature type="domain" description="RNase H type-1" evidence="3">
    <location>
        <begin position="1398"/>
        <end position="1527"/>
    </location>
</feature>
<dbReference type="InterPro" id="IPR000477">
    <property type="entry name" value="RT_dom"/>
</dbReference>
<proteinExistence type="predicted"/>
<dbReference type="InterPro" id="IPR036397">
    <property type="entry name" value="RNaseH_sf"/>
</dbReference>
<dbReference type="InterPro" id="IPR041577">
    <property type="entry name" value="RT_RNaseH_2"/>
</dbReference>
<evidence type="ECO:0000256" key="2">
    <source>
        <dbReference type="SAM" id="MobiDB-lite"/>
    </source>
</evidence>
<dbReference type="Pfam" id="PF00078">
    <property type="entry name" value="RVT_1"/>
    <property type="match status" value="1"/>
</dbReference>
<dbReference type="Gene3D" id="3.30.420.10">
    <property type="entry name" value="Ribonuclease H-like superfamily/Ribonuclease H"/>
    <property type="match status" value="2"/>
</dbReference>
<name>A0AAV0D418_9ASTE</name>
<dbReference type="GO" id="GO:0015074">
    <property type="term" value="P:DNA integration"/>
    <property type="evidence" value="ECO:0007669"/>
    <property type="project" value="InterPro"/>
</dbReference>
<dbReference type="SUPFAM" id="SSF53098">
    <property type="entry name" value="Ribonuclease H-like"/>
    <property type="match status" value="2"/>
</dbReference>
<dbReference type="GO" id="GO:0006310">
    <property type="term" value="P:DNA recombination"/>
    <property type="evidence" value="ECO:0007669"/>
    <property type="project" value="UniProtKB-KW"/>
</dbReference>
<dbReference type="CDD" id="cd00303">
    <property type="entry name" value="retropepsin_like"/>
    <property type="match status" value="1"/>
</dbReference>
<dbReference type="EMBL" id="CAMAPF010000073">
    <property type="protein sequence ID" value="CAH9092353.1"/>
    <property type="molecule type" value="Genomic_DNA"/>
</dbReference>
<dbReference type="InterPro" id="IPR001584">
    <property type="entry name" value="Integrase_cat-core"/>
</dbReference>
<keyword evidence="1" id="KW-0233">DNA recombination</keyword>
<feature type="region of interest" description="Disordered" evidence="2">
    <location>
        <begin position="1"/>
        <end position="29"/>
    </location>
</feature>
<feature type="region of interest" description="Disordered" evidence="2">
    <location>
        <begin position="462"/>
        <end position="530"/>
    </location>
</feature>
<comment type="caution">
    <text evidence="5">The sequence shown here is derived from an EMBL/GenBank/DDBJ whole genome shotgun (WGS) entry which is preliminary data.</text>
</comment>
<organism evidence="5 6">
    <name type="scientific">Cuscuta epithymum</name>
    <dbReference type="NCBI Taxonomy" id="186058"/>
    <lineage>
        <taxon>Eukaryota</taxon>
        <taxon>Viridiplantae</taxon>
        <taxon>Streptophyta</taxon>
        <taxon>Embryophyta</taxon>
        <taxon>Tracheophyta</taxon>
        <taxon>Spermatophyta</taxon>
        <taxon>Magnoliopsida</taxon>
        <taxon>eudicotyledons</taxon>
        <taxon>Gunneridae</taxon>
        <taxon>Pentapetalae</taxon>
        <taxon>asterids</taxon>
        <taxon>lamiids</taxon>
        <taxon>Solanales</taxon>
        <taxon>Convolvulaceae</taxon>
        <taxon>Cuscuteae</taxon>
        <taxon>Cuscuta</taxon>
        <taxon>Cuscuta subgen. Cuscuta</taxon>
    </lineage>
</organism>
<dbReference type="GO" id="GO:0003676">
    <property type="term" value="F:nucleic acid binding"/>
    <property type="evidence" value="ECO:0007669"/>
    <property type="project" value="InterPro"/>
</dbReference>
<feature type="region of interest" description="Disordered" evidence="2">
    <location>
        <begin position="1931"/>
        <end position="1952"/>
    </location>
</feature>
<sequence>MGITTRAQSKTLEENHVAPGETNGAEASNRLLVPEGGIILELEQATADLRQQLQKNTPDARIGLDNRRRDRSENQVPPPASAIDLQAAFAAFVQNMALNSGALASQAPLQPYAGGNVINLPPLPPLFNNPPPGVGNAEGIIAQDTASQEAQSRDKRPMMKEKPRTSALERLGGAPGRRGVQDRLGRQEISRPQESGASASGAEGVPPPRSKGKALLHANDARHQITQAQSFRANSQGVAPKDPKDEIIEALLRQLEENRQAPPTASTARPDPEYADLRAQVEEMKRKLAEGSGEPLIQLRTRTPFTPRVLAAKIPHKYRGQPIKPYEGKTDPQEHYNRYQNSMMMMGASDEYLCRWFLSTLEGPAYEWFNRLPEGSIDSWQELAHRFLTQFAGRHRSKKHFSHLLNVRQQKEETLRSFLERWRQASLEVEGADDRTLMALFHTVLRNGNFCRSLITDPPRDYTKALQRGDRYAEAEEIEKDRRNTDPSQKNEGRNRPGGPPPPANREPHYNDRSRGGQARSGGGYKSNPKAWAQPVLLEHPRTPLTHPVSVILDHAEERGLVERDSRTPLEIYAIGPDEPYCRFHRHHGHKTDDCHQLKNAIERLIQAGHLSQFIRGPPPQGPPHHQGPPPKANKWVNPNTIPLGNPQGKKREIGGLDDEGEGSHQQYKRHIHMINGGNTGGDSTSQRKKWAQSLYIGEVNHIPPTKRPRADPIFFTDADLPSGSLPHRDALVIRTEINDAIILRTYVDTGSSVNAMYLSTFQELRLDRGSLRRINTPLSGFTGDSIDTEGVITLMVEFGDGSHRAKLDVEFVVVNLDCAHNIILGRPALEDLEAVISMRHLCLKFPTPTGIGYSRGNQKLSRACYLQLTKKVSKTELHVDTITTKALEEEEGRPRAEPAEETEDLILDPAKPERVLKIGAKLPEDLKTGITEALRAYSIIFAWGPEDMPGIDRRVITHRLAVDPSAKPVQQRRRPLSAERRDFVKKEVSMLLSIKHIKEVKYPSWLANVVLAQKPPTFRMCVDYTDLNKACPMDPFPLPNMDQLVDETARCEIMPFLDAFRGYHQIYMHEEDAEKTVFMTPEGIFCYLVMAFGLKNSGATYTRMVARVFQAVLGRTMEAYVDDMIVKSKKAGAHAEDLQEIFAIMQKFNLRLNPKKCTFGVQGGKFLGYMVSRRGIEANPEKIQAIINMEPPRNVKEVQRLTGRLAALNRFLSKSAERALPFFQIMRKTAGFQWTSECQEAFDELKKYLSSPPVLSKPKVGETLYLYLGVSPAAISSVLIREEDGVQHAIFYVSKTLREAELRYSPVEKTVLAIVWTVKKLGHYFQAHPVQVLTHQPLGALMRSPTSSSRMVKWAIFLSQYNIDIRPRPAIKGQALADFVTECTARSAIDEEPSAPLDEWWTLYTDGSSATKACGGGVVLITPEGFRAYYAVRFSFKVSNNEAEYEALLCGLRLAANLKAKMIHVKCDSKLVVGQISGEYEAKEGRMKQYKEAAKELLKVFEAHSLTQIPRAQNSEADILSKLSDESPEHLSKIARIEELNLSSIHASPVMNINLRPEDWISDIITFITTGQLPQDEGRARLTKLRAPSYTLENGKLYKRSYNGTLLRCFHQDEAEVAMEEVHSGTCSAHQGPFSMSRRLIVQGYFWPTMARDCADLARRCTACQHFQKAPGRPAVNYAPISTAIPFSRWGIDLVGPLPRGTSNNRYIIVAIDYFTKWVEAEPLASITEARCRHFVLKNILTRFGVPQQIISDNGTQFEAAPFCALLEAWGIKHTFSSVAYPQGSGQVENANRTLLEGLKKKLEAEWGGWVEELHNILWAYRTTPRRATGETPFSLCYGFEAKAPTEVTLPTRRVEQYEPEVNDANMALDLHLISERREQAFLRAENYRRQVEGYIDAKVRSLGVQHPSAPAGTKCPRLFVFHTQIKPFPRTLSAPSPKGRQATDHVPGPGFDFHKRNAPRAIPQGEAGNRPCLGLRGRLSKPRRFPCYLPRGSRQQTMSRAEETTLKPFGISEGHSRRGSQRFVPWPPI</sequence>
<dbReference type="InterPro" id="IPR005162">
    <property type="entry name" value="Retrotrans_gag_dom"/>
</dbReference>
<dbReference type="PANTHER" id="PTHR48475:SF2">
    <property type="entry name" value="RIBONUCLEASE H"/>
    <property type="match status" value="1"/>
</dbReference>
<feature type="region of interest" description="Disordered" evidence="2">
    <location>
        <begin position="144"/>
        <end position="213"/>
    </location>
</feature>
<feature type="compositionally biased region" description="Pro residues" evidence="2">
    <location>
        <begin position="617"/>
        <end position="632"/>
    </location>
</feature>
<dbReference type="InterPro" id="IPR021109">
    <property type="entry name" value="Peptidase_aspartic_dom_sf"/>
</dbReference>
<feature type="compositionally biased region" description="Basic and acidic residues" evidence="2">
    <location>
        <begin position="62"/>
        <end position="73"/>
    </location>
</feature>
<accession>A0AAV0D418</accession>
<dbReference type="InterPro" id="IPR043502">
    <property type="entry name" value="DNA/RNA_pol_sf"/>
</dbReference>
<dbReference type="InterPro" id="IPR043128">
    <property type="entry name" value="Rev_trsase/Diguanyl_cyclase"/>
</dbReference>
<feature type="compositionally biased region" description="Basic and acidic residues" evidence="2">
    <location>
        <begin position="506"/>
        <end position="515"/>
    </location>
</feature>
<feature type="region of interest" description="Disordered" evidence="2">
    <location>
        <begin position="613"/>
        <end position="667"/>
    </location>
</feature>
<reference evidence="5" key="1">
    <citation type="submission" date="2022-07" db="EMBL/GenBank/DDBJ databases">
        <authorList>
            <person name="Macas J."/>
            <person name="Novak P."/>
            <person name="Neumann P."/>
        </authorList>
    </citation>
    <scope>NUCLEOTIDE SEQUENCE</scope>
</reference>
<feature type="domain" description="Integrase catalytic" evidence="4">
    <location>
        <begin position="1683"/>
        <end position="1842"/>
    </location>
</feature>
<dbReference type="Gene3D" id="3.10.10.10">
    <property type="entry name" value="HIV Type 1 Reverse Transcriptase, subunit A, domain 1"/>
    <property type="match status" value="1"/>
</dbReference>
<dbReference type="CDD" id="cd01647">
    <property type="entry name" value="RT_LTR"/>
    <property type="match status" value="1"/>
</dbReference>
<dbReference type="GO" id="GO:0004523">
    <property type="term" value="F:RNA-DNA hybrid ribonuclease activity"/>
    <property type="evidence" value="ECO:0007669"/>
    <property type="project" value="InterPro"/>
</dbReference>
<gene>
    <name evidence="5" type="ORF">CEPIT_LOCUS12066</name>
</gene>
<dbReference type="Gene3D" id="2.40.70.10">
    <property type="entry name" value="Acid Proteases"/>
    <property type="match status" value="1"/>
</dbReference>
<dbReference type="PANTHER" id="PTHR48475">
    <property type="entry name" value="RIBONUCLEASE H"/>
    <property type="match status" value="1"/>
</dbReference>
<dbReference type="Gene3D" id="3.10.20.370">
    <property type="match status" value="1"/>
</dbReference>
<feature type="compositionally biased region" description="Basic and acidic residues" evidence="2">
    <location>
        <begin position="179"/>
        <end position="191"/>
    </location>
</feature>
<dbReference type="Pfam" id="PF00665">
    <property type="entry name" value="rve"/>
    <property type="match status" value="1"/>
</dbReference>
<protein>
    <submittedName>
        <fullName evidence="5">Uncharacterized protein</fullName>
    </submittedName>
</protein>
<feature type="region of interest" description="Disordered" evidence="2">
    <location>
        <begin position="2012"/>
        <end position="2031"/>
    </location>
</feature>
<dbReference type="Proteomes" id="UP001152523">
    <property type="component" value="Unassembled WGS sequence"/>
</dbReference>
<evidence type="ECO:0000256" key="1">
    <source>
        <dbReference type="ARBA" id="ARBA00023172"/>
    </source>
</evidence>
<evidence type="ECO:0000313" key="5">
    <source>
        <dbReference type="EMBL" id="CAH9092353.1"/>
    </source>
</evidence>
<evidence type="ECO:0000259" key="3">
    <source>
        <dbReference type="PROSITE" id="PS50879"/>
    </source>
</evidence>
<feature type="compositionally biased region" description="Basic and acidic residues" evidence="2">
    <location>
        <begin position="151"/>
        <end position="164"/>
    </location>
</feature>